<feature type="compositionally biased region" description="Low complexity" evidence="1">
    <location>
        <begin position="471"/>
        <end position="480"/>
    </location>
</feature>
<sequence length="670" mass="73476">MIILIGCIPLAGVVIKTIILKPNRKDENGDSAFEKTLKKHKSFFRSAFWIFKVSACVFIGFKAISYFMQSKSLNNHGLHQSYLNNNSNRVSGGPDPSLQPGAVADPHEYMPSCSLSLSHQPYPSFQDDSNAEEVLNRFLPPIAPISLEQNPSTSLNVVNNSTVEVNNNNQDSMPYATPFHASSFQLGNTGASQLSFSLNHPPSSLLSISFSNAISNPASLQPVRSSSTSVLPTNISHISPSTHAVSGFSLQSNVSSPPSIFGSIPSRKEPLTLPPITYISNNNNSNNNGGNTKSLSFDERGSIIRYQPRSTTNEGFIAISNSSDHNKDLEQQKLLDEQMQKQQQQQQRHHQIYRLQQMFLRQKKQTQEPPAQGYGAMTNPLVKHRLLVENSPHDGSLNNFTTNGNLNNDIAMNHAANNGGNISRFSFSSNVSPNVNNTPSNLYPSNNSSPFVSLQSHTSYPPAYPAPSPAPNASLNSQYRSSCPQSSFPLSFSSFSKPPLPLSGPSEVIAGQLPKGVTIAALCKHRSRDWYKEELEMAEAQNDPIAMVKLARMHLYGQGCDRDFQIAQDWARRARSLGVACSVSELMTQEDYEVYKQRLYEIMHRKRRGKAGGEANSENGSQTDSETESESQSGSENQNEGNKGMKGRRSTSSGSSRSSSSQPKLAVINK</sequence>
<feature type="compositionally biased region" description="Low complexity" evidence="1">
    <location>
        <begin position="438"/>
        <end position="450"/>
    </location>
</feature>
<dbReference type="Gene3D" id="1.25.40.10">
    <property type="entry name" value="Tetratricopeptide repeat domain"/>
    <property type="match status" value="1"/>
</dbReference>
<name>A0A7S0UWK9_9CHLO</name>
<evidence type="ECO:0000313" key="2">
    <source>
        <dbReference type="EMBL" id="CAD8768261.1"/>
    </source>
</evidence>
<reference evidence="2" key="1">
    <citation type="submission" date="2021-01" db="EMBL/GenBank/DDBJ databases">
        <authorList>
            <person name="Corre E."/>
            <person name="Pelletier E."/>
            <person name="Niang G."/>
            <person name="Scheremetjew M."/>
            <person name="Finn R."/>
            <person name="Kale V."/>
            <person name="Holt S."/>
            <person name="Cochrane G."/>
            <person name="Meng A."/>
            <person name="Brown T."/>
            <person name="Cohen L."/>
        </authorList>
    </citation>
    <scope>NUCLEOTIDE SEQUENCE</scope>
    <source>
        <strain evidence="2">SAG 63-3</strain>
    </source>
</reference>
<feature type="compositionally biased region" description="Low complexity" evidence="1">
    <location>
        <begin position="620"/>
        <end position="642"/>
    </location>
</feature>
<feature type="compositionally biased region" description="Low complexity" evidence="1">
    <location>
        <begin position="650"/>
        <end position="661"/>
    </location>
</feature>
<feature type="region of interest" description="Disordered" evidence="1">
    <location>
        <begin position="607"/>
        <end position="670"/>
    </location>
</feature>
<feature type="region of interest" description="Disordered" evidence="1">
    <location>
        <begin position="438"/>
        <end position="480"/>
    </location>
</feature>
<organism evidence="2">
    <name type="scientific">Polytomella parva</name>
    <dbReference type="NCBI Taxonomy" id="51329"/>
    <lineage>
        <taxon>Eukaryota</taxon>
        <taxon>Viridiplantae</taxon>
        <taxon>Chlorophyta</taxon>
        <taxon>core chlorophytes</taxon>
        <taxon>Chlorophyceae</taxon>
        <taxon>CS clade</taxon>
        <taxon>Chlamydomonadales</taxon>
        <taxon>Chlamydomonadaceae</taxon>
        <taxon>Polytomella</taxon>
    </lineage>
</organism>
<protein>
    <submittedName>
        <fullName evidence="2">Uncharacterized protein</fullName>
    </submittedName>
</protein>
<gene>
    <name evidence="2" type="ORF">PPAR00522_LOCUS4658</name>
</gene>
<dbReference type="InterPro" id="IPR011990">
    <property type="entry name" value="TPR-like_helical_dom_sf"/>
</dbReference>
<evidence type="ECO:0000256" key="1">
    <source>
        <dbReference type="SAM" id="MobiDB-lite"/>
    </source>
</evidence>
<dbReference type="InterPro" id="IPR006597">
    <property type="entry name" value="Sel1-like"/>
</dbReference>
<dbReference type="AlphaFoldDB" id="A0A7S0UWK9"/>
<dbReference type="SMART" id="SM00671">
    <property type="entry name" value="SEL1"/>
    <property type="match status" value="1"/>
</dbReference>
<dbReference type="SUPFAM" id="SSF81901">
    <property type="entry name" value="HCP-like"/>
    <property type="match status" value="1"/>
</dbReference>
<proteinExistence type="predicted"/>
<accession>A0A7S0UWK9</accession>
<dbReference type="EMBL" id="HBFM01007439">
    <property type="protein sequence ID" value="CAD8768261.1"/>
    <property type="molecule type" value="Transcribed_RNA"/>
</dbReference>